<reference evidence="4 5" key="2">
    <citation type="submission" date="2016-05" db="EMBL/GenBank/DDBJ databases">
        <title>Lineage-specific infection strategies underlie the spectrum of fungal disease in amphibians.</title>
        <authorList>
            <person name="Cuomo C.A."/>
            <person name="Farrer R.A."/>
            <person name="James T."/>
            <person name="Longcore J."/>
            <person name="Birren B."/>
        </authorList>
    </citation>
    <scope>NUCLEOTIDE SEQUENCE [LARGE SCALE GENOMIC DNA]</scope>
    <source>
        <strain evidence="4 5">JEL423</strain>
    </source>
</reference>
<dbReference type="eggNOG" id="KOG2383">
    <property type="taxonomic scope" value="Eukaryota"/>
</dbReference>
<sequence>MVNTNAPFNLQLQTATHTCSTALSIVSRSQHTTAQACSVHQSPIELYTHLVEAGKLREDAHQRQSVAKLEELYRRIEHYDPPKLPLPEKVKQHVKLNVGDDSGKENIKSPDFAWINKNEKTIFGTIKELFDQKQTVSRAIRGPNGLYIYGDVGTGKTMLMDLFYQTVPTPLKNRVHFHAFMQDVHKRIHKLRVHEGITSDPLPLIASELASEAWLLCFDEMQVTDIGDAMILRRLFSELFDRGVVMVTTSNRPPDDLYQNGIQRQSFLPAIDLLKNRCQVHSLNSGIDYRKQDHNRYQVYLSPLNIETDDIIRRLFNQLRGGTKVEAKEISFWGRTLLIKESAGRVAKVSFQQLCGEPHSAADYLELVKHFDIILLTDVPAMTLAHRNEARRFITLLDAMYENRIKLVATMESNLSELFLDKINPHAHQIIADTHRLLMDDLKLSTEQATSSLFTGAEEVFAFQRAISRLTEMQTHGWVGDDLAHALEKVL</sequence>
<gene>
    <name evidence="4" type="ORF">BDEG_20909</name>
</gene>
<dbReference type="InterPro" id="IPR027417">
    <property type="entry name" value="P-loop_NTPase"/>
</dbReference>
<protein>
    <recommendedName>
        <fullName evidence="6">AFG1-like ATPase</fullName>
    </recommendedName>
</protein>
<name>A0A177WAR0_BATDL</name>
<dbReference type="STRING" id="403673.A0A177WAR0"/>
<evidence type="ECO:0000256" key="2">
    <source>
        <dbReference type="ARBA" id="ARBA00022741"/>
    </source>
</evidence>
<evidence type="ECO:0000256" key="3">
    <source>
        <dbReference type="ARBA" id="ARBA00022840"/>
    </source>
</evidence>
<organism evidence="4 5">
    <name type="scientific">Batrachochytrium dendrobatidis (strain JEL423)</name>
    <dbReference type="NCBI Taxonomy" id="403673"/>
    <lineage>
        <taxon>Eukaryota</taxon>
        <taxon>Fungi</taxon>
        <taxon>Fungi incertae sedis</taxon>
        <taxon>Chytridiomycota</taxon>
        <taxon>Chytridiomycota incertae sedis</taxon>
        <taxon>Chytridiomycetes</taxon>
        <taxon>Rhizophydiales</taxon>
        <taxon>Rhizophydiales incertae sedis</taxon>
        <taxon>Batrachochytrium</taxon>
    </lineage>
</organism>
<dbReference type="AlphaFoldDB" id="A0A177WAR0"/>
<evidence type="ECO:0000256" key="1">
    <source>
        <dbReference type="ARBA" id="ARBA00010322"/>
    </source>
</evidence>
<dbReference type="PANTHER" id="PTHR12169:SF6">
    <property type="entry name" value="AFG1-LIKE ATPASE"/>
    <property type="match status" value="1"/>
</dbReference>
<dbReference type="GO" id="GO:0005524">
    <property type="term" value="F:ATP binding"/>
    <property type="evidence" value="ECO:0007669"/>
    <property type="project" value="UniProtKB-KW"/>
</dbReference>
<dbReference type="InterPro" id="IPR005654">
    <property type="entry name" value="ATPase_AFG1-like"/>
</dbReference>
<dbReference type="GO" id="GO:0016887">
    <property type="term" value="F:ATP hydrolysis activity"/>
    <property type="evidence" value="ECO:0007669"/>
    <property type="project" value="InterPro"/>
</dbReference>
<proteinExistence type="inferred from homology"/>
<comment type="similarity">
    <text evidence="1">Belongs to the AFG1 ATPase family.</text>
</comment>
<reference evidence="4 5" key="1">
    <citation type="submission" date="2006-10" db="EMBL/GenBank/DDBJ databases">
        <title>The Genome Sequence of Batrachochytrium dendrobatidis JEL423.</title>
        <authorList>
            <consortium name="The Broad Institute Genome Sequencing Platform"/>
            <person name="Birren B."/>
            <person name="Lander E."/>
            <person name="Galagan J."/>
            <person name="Cuomo C."/>
            <person name="Devon K."/>
            <person name="Jaffe D."/>
            <person name="Butler J."/>
            <person name="Alvarez P."/>
            <person name="Gnerre S."/>
            <person name="Grabherr M."/>
            <person name="Kleber M."/>
            <person name="Mauceli E."/>
            <person name="Brockman W."/>
            <person name="Young S."/>
            <person name="LaButti K."/>
            <person name="Sykes S."/>
            <person name="DeCaprio D."/>
            <person name="Crawford M."/>
            <person name="Koehrsen M."/>
            <person name="Engels R."/>
            <person name="Montgomery P."/>
            <person name="Pearson M."/>
            <person name="Howarth C."/>
            <person name="Larson L."/>
            <person name="White J."/>
            <person name="O'Leary S."/>
            <person name="Kodira C."/>
            <person name="Zeng Q."/>
            <person name="Yandava C."/>
            <person name="Alvarado L."/>
            <person name="Longcore J."/>
            <person name="James T."/>
        </authorList>
    </citation>
    <scope>NUCLEOTIDE SEQUENCE [LARGE SCALE GENOMIC DNA]</scope>
    <source>
        <strain evidence="4 5">JEL423</strain>
    </source>
</reference>
<dbReference type="EMBL" id="DS022300">
    <property type="protein sequence ID" value="OAJ36774.1"/>
    <property type="molecule type" value="Genomic_DNA"/>
</dbReference>
<evidence type="ECO:0000313" key="4">
    <source>
        <dbReference type="EMBL" id="OAJ36774.1"/>
    </source>
</evidence>
<dbReference type="GO" id="GO:0005739">
    <property type="term" value="C:mitochondrion"/>
    <property type="evidence" value="ECO:0007669"/>
    <property type="project" value="TreeGrafter"/>
</dbReference>
<dbReference type="NCBIfam" id="NF040713">
    <property type="entry name" value="ZapE"/>
    <property type="match status" value="1"/>
</dbReference>
<keyword evidence="3" id="KW-0067">ATP-binding</keyword>
<dbReference type="SUPFAM" id="SSF52540">
    <property type="entry name" value="P-loop containing nucleoside triphosphate hydrolases"/>
    <property type="match status" value="1"/>
</dbReference>
<dbReference type="PANTHER" id="PTHR12169">
    <property type="entry name" value="ATPASE N2B"/>
    <property type="match status" value="1"/>
</dbReference>
<evidence type="ECO:0008006" key="6">
    <source>
        <dbReference type="Google" id="ProtNLM"/>
    </source>
</evidence>
<accession>A0A177WAR0</accession>
<dbReference type="Proteomes" id="UP000077115">
    <property type="component" value="Unassembled WGS sequence"/>
</dbReference>
<evidence type="ECO:0000313" key="5">
    <source>
        <dbReference type="Proteomes" id="UP000077115"/>
    </source>
</evidence>
<keyword evidence="2" id="KW-0547">Nucleotide-binding</keyword>
<dbReference type="OrthoDB" id="548867at2759"/>
<dbReference type="Pfam" id="PF03969">
    <property type="entry name" value="AFG1_ATPase"/>
    <property type="match status" value="1"/>
</dbReference>
<dbReference type="VEuPathDB" id="FungiDB:BDEG_20909"/>
<dbReference type="Gene3D" id="3.40.50.300">
    <property type="entry name" value="P-loop containing nucleotide triphosphate hydrolases"/>
    <property type="match status" value="1"/>
</dbReference>